<dbReference type="RefSeq" id="WP_043841033.1">
    <property type="nucleotide sequence ID" value="NZ_AQQW01000001.1"/>
</dbReference>
<dbReference type="AlphaFoldDB" id="W4HNA6"/>
<keyword evidence="1" id="KW-0812">Transmembrane</keyword>
<feature type="transmembrane region" description="Helical" evidence="1">
    <location>
        <begin position="60"/>
        <end position="80"/>
    </location>
</feature>
<feature type="transmembrane region" description="Helical" evidence="1">
    <location>
        <begin position="118"/>
        <end position="138"/>
    </location>
</feature>
<organism evidence="2 3">
    <name type="scientific">Roseivivax marinus</name>
    <dbReference type="NCBI Taxonomy" id="1379903"/>
    <lineage>
        <taxon>Bacteria</taxon>
        <taxon>Pseudomonadati</taxon>
        <taxon>Pseudomonadota</taxon>
        <taxon>Alphaproteobacteria</taxon>
        <taxon>Rhodobacterales</taxon>
        <taxon>Roseobacteraceae</taxon>
        <taxon>Roseivivax</taxon>
    </lineage>
</organism>
<dbReference type="Proteomes" id="UP000019063">
    <property type="component" value="Unassembled WGS sequence"/>
</dbReference>
<evidence type="ECO:0008006" key="4">
    <source>
        <dbReference type="Google" id="ProtNLM"/>
    </source>
</evidence>
<accession>W4HNA6</accession>
<gene>
    <name evidence="2" type="ORF">ATO8_00045</name>
</gene>
<proteinExistence type="predicted"/>
<evidence type="ECO:0000313" key="2">
    <source>
        <dbReference type="EMBL" id="ETW14252.1"/>
    </source>
</evidence>
<reference evidence="2 3" key="1">
    <citation type="journal article" date="2014" name="Antonie Van Leeuwenhoek">
        <title>Roseivivax atlanticus sp. nov., isolated from surface seawater of the Atlantic Ocean.</title>
        <authorList>
            <person name="Li G."/>
            <person name="Lai Q."/>
            <person name="Liu X."/>
            <person name="Sun F."/>
            <person name="Shao Z."/>
        </authorList>
    </citation>
    <scope>NUCLEOTIDE SEQUENCE [LARGE SCALE GENOMIC DNA]</scope>
    <source>
        <strain evidence="2 3">22II-s10s</strain>
    </source>
</reference>
<keyword evidence="3" id="KW-1185">Reference proteome</keyword>
<keyword evidence="1" id="KW-1133">Transmembrane helix</keyword>
<dbReference type="eggNOG" id="ENOG5032XAE">
    <property type="taxonomic scope" value="Bacteria"/>
</dbReference>
<feature type="transmembrane region" description="Helical" evidence="1">
    <location>
        <begin position="92"/>
        <end position="112"/>
    </location>
</feature>
<name>W4HNA6_9RHOB</name>
<sequence length="150" mass="16662">MILLKRITDGVASHFHVRVSEWAMVYPCLGMGIALNLQPDMFDASPSFAQLALWLEEREWAFFVIVCAAVRLFALTVNGTFASFRFSPHIRIAAACASAAFWFQFAWGFLQAHIEGEGALSAVIAYSTFVLLEAVNIWRSSEDVGRALRG</sequence>
<keyword evidence="1" id="KW-0472">Membrane</keyword>
<dbReference type="EMBL" id="AQQW01000001">
    <property type="protein sequence ID" value="ETW14252.1"/>
    <property type="molecule type" value="Genomic_DNA"/>
</dbReference>
<evidence type="ECO:0000313" key="3">
    <source>
        <dbReference type="Proteomes" id="UP000019063"/>
    </source>
</evidence>
<dbReference type="STRING" id="1379903.ATO8_00045"/>
<evidence type="ECO:0000256" key="1">
    <source>
        <dbReference type="SAM" id="Phobius"/>
    </source>
</evidence>
<protein>
    <recommendedName>
        <fullName evidence="4">Transmembrane protein</fullName>
    </recommendedName>
</protein>
<comment type="caution">
    <text evidence="2">The sequence shown here is derived from an EMBL/GenBank/DDBJ whole genome shotgun (WGS) entry which is preliminary data.</text>
</comment>